<dbReference type="PANTHER" id="PTHR19288">
    <property type="entry name" value="4-NITROPHENYLPHOSPHATASE-RELATED"/>
    <property type="match status" value="1"/>
</dbReference>
<dbReference type="Pfam" id="PF13242">
    <property type="entry name" value="Hydrolase_like"/>
    <property type="match status" value="1"/>
</dbReference>
<dbReference type="SUPFAM" id="SSF56784">
    <property type="entry name" value="HAD-like"/>
    <property type="match status" value="1"/>
</dbReference>
<comment type="caution">
    <text evidence="4">The sequence shown here is derived from an EMBL/GenBank/DDBJ whole genome shotgun (WGS) entry which is preliminary data.</text>
</comment>
<dbReference type="Pfam" id="PF13344">
    <property type="entry name" value="Hydrolase_6"/>
    <property type="match status" value="1"/>
</dbReference>
<proteinExistence type="predicted"/>
<feature type="active site" description="Proton donor" evidence="1">
    <location>
        <position position="8"/>
    </location>
</feature>
<dbReference type="NCBIfam" id="TIGR01460">
    <property type="entry name" value="HAD-SF-IIA"/>
    <property type="match status" value="1"/>
</dbReference>
<dbReference type="InterPro" id="IPR036412">
    <property type="entry name" value="HAD-like_sf"/>
</dbReference>
<keyword evidence="5" id="KW-1185">Reference proteome</keyword>
<keyword evidence="3" id="KW-0479">Metal-binding</keyword>
<sequence length="252" mass="26876">MQWLIDLDGVVWKMDTPIEGSVDAIARLRSLGHELHFVTNNSSLSRDQYLEKLARLGIKAIREEIITSAMAAATLVRSGDRVLAIGERGLLEELEAVGAELVVPNSLEDAEGVDCVVLGWYRQFSYSDMSNACVAIRSGARFIATNADPTYPLERLVVPGTGALVASVATATGAQPIVAGKPEDPMVKLLKPLLTADTIMVGDRLSTDGRFAARLGVDFGLVSSGIREEHDPGIPVSLHAASLAAVVEMRIG</sequence>
<dbReference type="PANTHER" id="PTHR19288:SF46">
    <property type="entry name" value="HALOACID DEHALOGENASE-LIKE HYDROLASE DOMAIN-CONTAINING PROTEIN 2"/>
    <property type="match status" value="1"/>
</dbReference>
<feature type="binding site" evidence="2">
    <location>
        <position position="181"/>
    </location>
    <ligand>
        <name>substrate</name>
    </ligand>
</feature>
<dbReference type="GO" id="GO:0005737">
    <property type="term" value="C:cytoplasm"/>
    <property type="evidence" value="ECO:0007669"/>
    <property type="project" value="TreeGrafter"/>
</dbReference>
<dbReference type="Gene3D" id="3.40.50.1000">
    <property type="entry name" value="HAD superfamily/HAD-like"/>
    <property type="match status" value="2"/>
</dbReference>
<evidence type="ECO:0000256" key="1">
    <source>
        <dbReference type="PIRSR" id="PIRSR000915-1"/>
    </source>
</evidence>
<dbReference type="Proteomes" id="UP000032336">
    <property type="component" value="Unassembled WGS sequence"/>
</dbReference>
<dbReference type="GO" id="GO:0046872">
    <property type="term" value="F:metal ion binding"/>
    <property type="evidence" value="ECO:0007669"/>
    <property type="project" value="UniProtKB-KW"/>
</dbReference>
<dbReference type="EMBL" id="JXUW01000002">
    <property type="protein sequence ID" value="KJE77846.1"/>
    <property type="molecule type" value="Genomic_DNA"/>
</dbReference>
<dbReference type="AlphaFoldDB" id="A0A0D8FXI2"/>
<organism evidence="4 5">
    <name type="scientific">Ferrimicrobium acidiphilum DSM 19497</name>
    <dbReference type="NCBI Taxonomy" id="1121877"/>
    <lineage>
        <taxon>Bacteria</taxon>
        <taxon>Bacillati</taxon>
        <taxon>Actinomycetota</taxon>
        <taxon>Acidimicrobiia</taxon>
        <taxon>Acidimicrobiales</taxon>
        <taxon>Acidimicrobiaceae</taxon>
        <taxon>Ferrimicrobium</taxon>
    </lineage>
</organism>
<feature type="active site" description="Nucleophile" evidence="1">
    <location>
        <position position="6"/>
    </location>
</feature>
<dbReference type="OrthoDB" id="9810449at2"/>
<protein>
    <submittedName>
        <fullName evidence="4">Putative hydrolase YutF</fullName>
        <ecNumber evidence="4">3.-.-.-</ecNumber>
    </submittedName>
</protein>
<dbReference type="GO" id="GO:0016791">
    <property type="term" value="F:phosphatase activity"/>
    <property type="evidence" value="ECO:0007669"/>
    <property type="project" value="TreeGrafter"/>
</dbReference>
<evidence type="ECO:0000313" key="5">
    <source>
        <dbReference type="Proteomes" id="UP000032336"/>
    </source>
</evidence>
<accession>A0A0D8FXI2</accession>
<dbReference type="PIRSF" id="PIRSF000915">
    <property type="entry name" value="PGP-type_phosphatase"/>
    <property type="match status" value="1"/>
</dbReference>
<feature type="binding site" evidence="3">
    <location>
        <position position="6"/>
    </location>
    <ligand>
        <name>Mg(2+)</name>
        <dbReference type="ChEBI" id="CHEBI:18420"/>
    </ligand>
</feature>
<comment type="cofactor">
    <cofactor evidence="3">
        <name>Mg(2+)</name>
        <dbReference type="ChEBI" id="CHEBI:18420"/>
    </cofactor>
    <text evidence="3">Divalent metal ions. Mg(2+) is the most effective.</text>
</comment>
<feature type="binding site" evidence="3">
    <location>
        <position position="203"/>
    </location>
    <ligand>
        <name>Mg(2+)</name>
        <dbReference type="ChEBI" id="CHEBI:18420"/>
    </ligand>
</feature>
<dbReference type="GeneID" id="78371567"/>
<keyword evidence="3" id="KW-0460">Magnesium</keyword>
<reference evidence="4 5" key="1">
    <citation type="submission" date="2015-01" db="EMBL/GenBank/DDBJ databases">
        <title>Draft genome of the acidophilic iron oxidizer Ferrimicrobium acidiphilum strain T23.</title>
        <authorList>
            <person name="Poehlein A."/>
            <person name="Eisen S."/>
            <person name="Schloemann M."/>
            <person name="Johnson B.D."/>
            <person name="Daniel R."/>
            <person name="Muehling M."/>
        </authorList>
    </citation>
    <scope>NUCLEOTIDE SEQUENCE [LARGE SCALE GENOMIC DNA]</scope>
    <source>
        <strain evidence="4 5">T23</strain>
    </source>
</reference>
<dbReference type="eggNOG" id="COG0647">
    <property type="taxonomic scope" value="Bacteria"/>
</dbReference>
<dbReference type="EC" id="3.-.-.-" evidence="4"/>
<feature type="binding site" evidence="3">
    <location>
        <position position="8"/>
    </location>
    <ligand>
        <name>Mg(2+)</name>
        <dbReference type="ChEBI" id="CHEBI:18420"/>
    </ligand>
</feature>
<dbReference type="InterPro" id="IPR023214">
    <property type="entry name" value="HAD_sf"/>
</dbReference>
<evidence type="ECO:0000313" key="4">
    <source>
        <dbReference type="EMBL" id="KJE77846.1"/>
    </source>
</evidence>
<gene>
    <name evidence="4" type="primary">yutF</name>
    <name evidence="4" type="ORF">FEAC_02180</name>
</gene>
<keyword evidence="4" id="KW-0378">Hydrolase</keyword>
<dbReference type="InterPro" id="IPR006357">
    <property type="entry name" value="HAD-SF_hydro_IIA"/>
</dbReference>
<evidence type="ECO:0000256" key="3">
    <source>
        <dbReference type="PIRSR" id="PIRSR000915-3"/>
    </source>
</evidence>
<name>A0A0D8FXI2_9ACTN</name>
<dbReference type="STRING" id="1121877.FEAC_02180"/>
<evidence type="ECO:0000256" key="2">
    <source>
        <dbReference type="PIRSR" id="PIRSR000915-2"/>
    </source>
</evidence>
<dbReference type="RefSeq" id="WP_052565110.1">
    <property type="nucleotide sequence ID" value="NZ_JQKF01000085.1"/>
</dbReference>